<feature type="signal peptide" evidence="1">
    <location>
        <begin position="1"/>
        <end position="18"/>
    </location>
</feature>
<dbReference type="Proteomes" id="UP000537825">
    <property type="component" value="Unassembled WGS sequence"/>
</dbReference>
<dbReference type="EMBL" id="JAAAPK010000007">
    <property type="protein sequence ID" value="NBC43242.1"/>
    <property type="molecule type" value="Genomic_DNA"/>
</dbReference>
<feature type="chain" id="PRO_5031201529" description="Lipoprotein" evidence="1">
    <location>
        <begin position="19"/>
        <end position="110"/>
    </location>
</feature>
<dbReference type="AlphaFoldDB" id="A0A7X4YF85"/>
<keyword evidence="1" id="KW-0732">Signal</keyword>
<protein>
    <recommendedName>
        <fullName evidence="4">Lipoprotein</fullName>
    </recommendedName>
</protein>
<comment type="caution">
    <text evidence="2">The sequence shown here is derived from an EMBL/GenBank/DDBJ whole genome shotgun (WGS) entry which is preliminary data.</text>
</comment>
<evidence type="ECO:0008006" key="4">
    <source>
        <dbReference type="Google" id="ProtNLM"/>
    </source>
</evidence>
<evidence type="ECO:0000313" key="3">
    <source>
        <dbReference type="Proteomes" id="UP000537825"/>
    </source>
</evidence>
<evidence type="ECO:0000256" key="1">
    <source>
        <dbReference type="SAM" id="SignalP"/>
    </source>
</evidence>
<evidence type="ECO:0000313" key="2">
    <source>
        <dbReference type="EMBL" id="NBC43242.1"/>
    </source>
</evidence>
<proteinExistence type="predicted"/>
<organism evidence="2 3">
    <name type="scientific">Corallococcus exiguus</name>
    <dbReference type="NCBI Taxonomy" id="83462"/>
    <lineage>
        <taxon>Bacteria</taxon>
        <taxon>Pseudomonadati</taxon>
        <taxon>Myxococcota</taxon>
        <taxon>Myxococcia</taxon>
        <taxon>Myxococcales</taxon>
        <taxon>Cystobacterineae</taxon>
        <taxon>Myxococcaceae</taxon>
        <taxon>Corallococcus</taxon>
    </lineage>
</organism>
<keyword evidence="3" id="KW-1185">Reference proteome</keyword>
<gene>
    <name evidence="2" type="ORF">GTZ93_25905</name>
</gene>
<name>A0A7X4YF85_9BACT</name>
<sequence length="110" mass="11575">MRLTRVLFPLLAVLPLLACGDSKGSVGERCGEDGCDSGLSCRRDFPGTFCAQDCTAEGEGGGCPSGTLCTRQFFDTLMCSPVCDAESDCRDSYACNGVSNTNLKACQVKL</sequence>
<reference evidence="2 3" key="1">
    <citation type="submission" date="2020-01" db="EMBL/GenBank/DDBJ databases">
        <title>The draft genome sequence of Corallococcus exiguus DSM 14696.</title>
        <authorList>
            <person name="Zhang X."/>
            <person name="Zhu H."/>
        </authorList>
    </citation>
    <scope>NUCLEOTIDE SEQUENCE [LARGE SCALE GENOMIC DNA]</scope>
    <source>
        <strain evidence="2 3">DSM 14696</strain>
    </source>
</reference>
<accession>A0A7X4YF85</accession>
<dbReference type="RefSeq" id="WP_139923288.1">
    <property type="nucleotide sequence ID" value="NZ_CBCSLE010000034.1"/>
</dbReference>